<dbReference type="Gene3D" id="2.30.30.40">
    <property type="entry name" value="SH3 Domains"/>
    <property type="match status" value="1"/>
</dbReference>
<feature type="region of interest" description="Disordered" evidence="3">
    <location>
        <begin position="377"/>
        <end position="404"/>
    </location>
</feature>
<sequence>MRLIHSPSIMGHKRSAQSTVKSPPARSSSQTPTGVPVQSALQAIQSHQPSRVIELAFAVGDIFQVKGDYVQPDGSIWLDVMSPVSGMRGIVPFPKFRIISFPYQSSSESPNPSQPTPQSPPSPQSDEKFLHSRSLQRIRKRLSASAHTPLYPLPPLKPSPSTPEEEEEPDDNIQPEPIPFPSADPFCPEASPSRNRRSSTLSSSKPTNSSISSCHSRMRFLSQAYPANMPTYKPKPPAQLKASRQKSSPVPPHSPERIKSPTRPNPPSGQAKSPQLLCGVVKYPFTAETDHELDAKAGEAIIINAYSDLGWFVCKPISRLGGPGLLPVSHVEIRDVSTGMEVSPENVEDFVRAAGLPRVNEWEEAAAAYLGRSIPLGTLGETGDTPTAPPPPQAPPTVTLSEPSKPISMNVPSAPSDAEVMASSELVREWQRRQMEQDTLFVEPPTPTPCRESNCNPIDQLRVNHGTFIGGIAESLAEAQGQFWFTLQVKFACPNDIKTLVLYRSYEDLVEFDRCFQSQLKTISEDDAEIFQMPWLMEHVSATYMADKHFCAYQVDELTSYLEQLSQASIEIRELREVYHLLGPRHGDLELDENPLGNAENDILEYMNKMALTPSKDDLLAQPPKPSPSASQFTSADQSITSSALDTMVLQHHYSDPSLGYSSSTPSSLPSAMIQPCPSPLPKPPAKSYYHCDGQFTKIKICDLQSDDFIAIKARSSIPLSELTEKIYNRFHETVWSSGQPDDDCTSGRVICLKYFRIETLEQSCIDFEDYDSSADECDEVPPHLGRGKFVKIKSDAQLLDWMNTEKKLVLYI</sequence>
<dbReference type="InterPro" id="IPR001452">
    <property type="entry name" value="SH3_domain"/>
</dbReference>
<evidence type="ECO:0000313" key="5">
    <source>
        <dbReference type="EMBL" id="PLW11152.1"/>
    </source>
</evidence>
<evidence type="ECO:0000256" key="1">
    <source>
        <dbReference type="ARBA" id="ARBA00022443"/>
    </source>
</evidence>
<keyword evidence="1 2" id="KW-0728">SH3 domain</keyword>
<dbReference type="SMART" id="SM00326">
    <property type="entry name" value="SH3"/>
    <property type="match status" value="2"/>
</dbReference>
<evidence type="ECO:0000313" key="6">
    <source>
        <dbReference type="Proteomes" id="UP000235392"/>
    </source>
</evidence>
<dbReference type="AlphaFoldDB" id="A0A2N5SD54"/>
<protein>
    <recommendedName>
        <fullName evidence="4">SH3 domain-containing protein</fullName>
    </recommendedName>
</protein>
<gene>
    <name evidence="5" type="ORF">PCASD_19279</name>
</gene>
<dbReference type="Proteomes" id="UP000235392">
    <property type="component" value="Unassembled WGS sequence"/>
</dbReference>
<dbReference type="PANTHER" id="PTHR48125">
    <property type="entry name" value="LP07818P1"/>
    <property type="match status" value="1"/>
</dbReference>
<feature type="region of interest" description="Disordered" evidence="3">
    <location>
        <begin position="104"/>
        <end position="215"/>
    </location>
</feature>
<dbReference type="SUPFAM" id="SSF64268">
    <property type="entry name" value="PX domain"/>
    <property type="match status" value="1"/>
</dbReference>
<feature type="compositionally biased region" description="Polar residues" evidence="3">
    <location>
        <begin position="16"/>
        <end position="33"/>
    </location>
</feature>
<evidence type="ECO:0000259" key="4">
    <source>
        <dbReference type="PROSITE" id="PS50002"/>
    </source>
</evidence>
<dbReference type="InterPro" id="IPR036028">
    <property type="entry name" value="SH3-like_dom_sf"/>
</dbReference>
<evidence type="ECO:0000256" key="3">
    <source>
        <dbReference type="SAM" id="MobiDB-lite"/>
    </source>
</evidence>
<dbReference type="EMBL" id="PGCI01000934">
    <property type="protein sequence ID" value="PLW11152.1"/>
    <property type="molecule type" value="Genomic_DNA"/>
</dbReference>
<proteinExistence type="predicted"/>
<feature type="region of interest" description="Disordered" evidence="3">
    <location>
        <begin position="1"/>
        <end position="36"/>
    </location>
</feature>
<feature type="domain" description="SH3" evidence="4">
    <location>
        <begin position="274"/>
        <end position="336"/>
    </location>
</feature>
<dbReference type="PANTHER" id="PTHR48125:SF12">
    <property type="entry name" value="AT HOOK TRANSCRIPTION FACTOR FAMILY-RELATED"/>
    <property type="match status" value="1"/>
</dbReference>
<dbReference type="GO" id="GO:0035091">
    <property type="term" value="F:phosphatidylinositol binding"/>
    <property type="evidence" value="ECO:0007669"/>
    <property type="project" value="InterPro"/>
</dbReference>
<feature type="compositionally biased region" description="Acidic residues" evidence="3">
    <location>
        <begin position="163"/>
        <end position="173"/>
    </location>
</feature>
<name>A0A2N5SD54_9BASI</name>
<reference evidence="5 6" key="1">
    <citation type="submission" date="2017-11" db="EMBL/GenBank/DDBJ databases">
        <title>De novo assembly and phasing of dikaryotic genomes from two isolates of Puccinia coronata f. sp. avenae, the causal agent of oat crown rust.</title>
        <authorList>
            <person name="Miller M.E."/>
            <person name="Zhang Y."/>
            <person name="Omidvar V."/>
            <person name="Sperschneider J."/>
            <person name="Schwessinger B."/>
            <person name="Raley C."/>
            <person name="Palmer J.M."/>
            <person name="Garnica D."/>
            <person name="Upadhyaya N."/>
            <person name="Rathjen J."/>
            <person name="Taylor J.M."/>
            <person name="Park R.F."/>
            <person name="Dodds P.N."/>
            <person name="Hirsch C.D."/>
            <person name="Kianian S.F."/>
            <person name="Figueroa M."/>
        </authorList>
    </citation>
    <scope>NUCLEOTIDE SEQUENCE [LARGE SCALE GENOMIC DNA]</scope>
    <source>
        <strain evidence="5">12SD80</strain>
    </source>
</reference>
<feature type="region of interest" description="Disordered" evidence="3">
    <location>
        <begin position="616"/>
        <end position="637"/>
    </location>
</feature>
<dbReference type="Pfam" id="PF00018">
    <property type="entry name" value="SH3_1"/>
    <property type="match status" value="1"/>
</dbReference>
<dbReference type="PROSITE" id="PS50002">
    <property type="entry name" value="SH3"/>
    <property type="match status" value="1"/>
</dbReference>
<feature type="compositionally biased region" description="Pro residues" evidence="3">
    <location>
        <begin position="151"/>
        <end position="161"/>
    </location>
</feature>
<dbReference type="SUPFAM" id="SSF50044">
    <property type="entry name" value="SH3-domain"/>
    <property type="match status" value="1"/>
</dbReference>
<feature type="compositionally biased region" description="Pro residues" evidence="3">
    <location>
        <begin position="112"/>
        <end position="123"/>
    </location>
</feature>
<feature type="compositionally biased region" description="Low complexity" evidence="3">
    <location>
        <begin position="198"/>
        <end position="213"/>
    </location>
</feature>
<dbReference type="InterPro" id="IPR036871">
    <property type="entry name" value="PX_dom_sf"/>
</dbReference>
<evidence type="ECO:0000256" key="2">
    <source>
        <dbReference type="PROSITE-ProRule" id="PRU00192"/>
    </source>
</evidence>
<organism evidence="5 6">
    <name type="scientific">Puccinia coronata f. sp. avenae</name>
    <dbReference type="NCBI Taxonomy" id="200324"/>
    <lineage>
        <taxon>Eukaryota</taxon>
        <taxon>Fungi</taxon>
        <taxon>Dikarya</taxon>
        <taxon>Basidiomycota</taxon>
        <taxon>Pucciniomycotina</taxon>
        <taxon>Pucciniomycetes</taxon>
        <taxon>Pucciniales</taxon>
        <taxon>Pucciniaceae</taxon>
        <taxon>Puccinia</taxon>
    </lineage>
</organism>
<accession>A0A2N5SD54</accession>
<comment type="caution">
    <text evidence="5">The sequence shown here is derived from an EMBL/GenBank/DDBJ whole genome shotgun (WGS) entry which is preliminary data.</text>
</comment>
<feature type="region of interest" description="Disordered" evidence="3">
    <location>
        <begin position="227"/>
        <end position="274"/>
    </location>
</feature>
<dbReference type="Gene3D" id="3.30.1520.10">
    <property type="entry name" value="Phox-like domain"/>
    <property type="match status" value="1"/>
</dbReference>